<dbReference type="SUPFAM" id="SSF103473">
    <property type="entry name" value="MFS general substrate transporter"/>
    <property type="match status" value="1"/>
</dbReference>
<gene>
    <name evidence="3" type="ORF">BDFB_001021</name>
</gene>
<evidence type="ECO:0000313" key="3">
    <source>
        <dbReference type="EMBL" id="RZC41865.1"/>
    </source>
</evidence>
<dbReference type="InterPro" id="IPR036259">
    <property type="entry name" value="MFS_trans_sf"/>
</dbReference>
<keyword evidence="2" id="KW-1133">Transmembrane helix</keyword>
<evidence type="ECO:0000313" key="4">
    <source>
        <dbReference type="Proteomes" id="UP000292052"/>
    </source>
</evidence>
<feature type="transmembrane region" description="Helical" evidence="2">
    <location>
        <begin position="182"/>
        <end position="208"/>
    </location>
</feature>
<name>A0A482WA56_ASBVE</name>
<reference evidence="3 4" key="1">
    <citation type="submission" date="2017-03" db="EMBL/GenBank/DDBJ databases">
        <title>Genome of the blue death feigning beetle - Asbolus verrucosus.</title>
        <authorList>
            <person name="Rider S.D."/>
        </authorList>
    </citation>
    <scope>NUCLEOTIDE SEQUENCE [LARGE SCALE GENOMIC DNA]</scope>
    <source>
        <strain evidence="3">Butters</strain>
        <tissue evidence="3">Head and leg muscle</tissue>
    </source>
</reference>
<dbReference type="Gene3D" id="1.20.1250.20">
    <property type="entry name" value="MFS general substrate transporter like domains"/>
    <property type="match status" value="1"/>
</dbReference>
<organism evidence="3 4">
    <name type="scientific">Asbolus verrucosus</name>
    <name type="common">Desert ironclad beetle</name>
    <dbReference type="NCBI Taxonomy" id="1661398"/>
    <lineage>
        <taxon>Eukaryota</taxon>
        <taxon>Metazoa</taxon>
        <taxon>Ecdysozoa</taxon>
        <taxon>Arthropoda</taxon>
        <taxon>Hexapoda</taxon>
        <taxon>Insecta</taxon>
        <taxon>Pterygota</taxon>
        <taxon>Neoptera</taxon>
        <taxon>Endopterygota</taxon>
        <taxon>Coleoptera</taxon>
        <taxon>Polyphaga</taxon>
        <taxon>Cucujiformia</taxon>
        <taxon>Tenebrionidae</taxon>
        <taxon>Pimeliinae</taxon>
        <taxon>Asbolus</taxon>
    </lineage>
</organism>
<dbReference type="EMBL" id="QDEB01013400">
    <property type="protein sequence ID" value="RZC41865.1"/>
    <property type="molecule type" value="Genomic_DNA"/>
</dbReference>
<feature type="compositionally biased region" description="Polar residues" evidence="1">
    <location>
        <begin position="115"/>
        <end position="131"/>
    </location>
</feature>
<feature type="compositionally biased region" description="Basic and acidic residues" evidence="1">
    <location>
        <begin position="134"/>
        <end position="153"/>
    </location>
</feature>
<keyword evidence="2" id="KW-0812">Transmembrane</keyword>
<keyword evidence="2" id="KW-0472">Membrane</keyword>
<evidence type="ECO:0000256" key="1">
    <source>
        <dbReference type="SAM" id="MobiDB-lite"/>
    </source>
</evidence>
<evidence type="ECO:0000256" key="2">
    <source>
        <dbReference type="SAM" id="Phobius"/>
    </source>
</evidence>
<accession>A0A482WA56</accession>
<feature type="region of interest" description="Disordered" evidence="1">
    <location>
        <begin position="104"/>
        <end position="153"/>
    </location>
</feature>
<feature type="non-terminal residue" evidence="3">
    <location>
        <position position="351"/>
    </location>
</feature>
<dbReference type="Proteomes" id="UP000292052">
    <property type="component" value="Unassembled WGS sequence"/>
</dbReference>
<proteinExistence type="predicted"/>
<comment type="caution">
    <text evidence="3">The sequence shown here is derived from an EMBL/GenBank/DDBJ whole genome shotgun (WGS) entry which is preliminary data.</text>
</comment>
<dbReference type="OrthoDB" id="8055603at2759"/>
<keyword evidence="4" id="KW-1185">Reference proteome</keyword>
<protein>
    <submittedName>
        <fullName evidence="3">Uncharacterized protein</fullName>
    </submittedName>
</protein>
<feature type="non-terminal residue" evidence="3">
    <location>
        <position position="1"/>
    </location>
</feature>
<sequence>PVTEHMLPRNRPKTKSFFSRLRDRISCLRNRSPVVIENNLTSNRNHFDITNKYANNNVDGEANLIKPEPENEETVIYNKYGIKNEIKPDNLSNEKITDIVRENHKEGKDEGMIPNNLQTQSGDELQSSASDGGNNEREEEERMLAPESDKSKFEDDVCEEEVQTFCEKLVALFGLQILLDPIFVHIMIGLSLAYTTSISFSTFFPLFLRDDLDMTNIEASTCMSVLSFMDFVGRIIVPLMTKRMNITHRTIFIVGSFALAACRSTRAATVINQNLVIAEYSKEAHVSSAVGLNMVSKGVFVLSTGWLLGKYKDSAHNYSGCIHILNVISLSVALSWSTEAMIMKLYKKKRS</sequence>
<dbReference type="AlphaFoldDB" id="A0A482WA56"/>